<gene>
    <name evidence="1" type="ORF">UFOPK3820_00355</name>
</gene>
<proteinExistence type="predicted"/>
<organism evidence="1">
    <name type="scientific">freshwater metagenome</name>
    <dbReference type="NCBI Taxonomy" id="449393"/>
    <lineage>
        <taxon>unclassified sequences</taxon>
        <taxon>metagenomes</taxon>
        <taxon>ecological metagenomes</taxon>
    </lineage>
</organism>
<sequence>MKRILSTILISCLALGISPYAASAAIKPGSACKKEGQVSTVSGKKYTCINKSKKLVWDKGVKSNSSDEGISVDKNLFSVDVTVPASFYEGTKITQEELSADAAKKGYGKAKLNADGSVSFRMSKSQHKAALADMKKSVDDYIQETVNDSPKIFREITYNKKISEFSVSVNKANFEEDLAAGMIGFGIGILSMFYQMFDGAGENPKTVIKIIDQSTGKVFDTQTWPEKE</sequence>
<evidence type="ECO:0000313" key="1">
    <source>
        <dbReference type="EMBL" id="CAB4333106.1"/>
    </source>
</evidence>
<protein>
    <submittedName>
        <fullName evidence="1">Unannotated protein</fullName>
    </submittedName>
</protein>
<dbReference type="AlphaFoldDB" id="A0A6J5YU80"/>
<dbReference type="EMBL" id="CAESAB010000008">
    <property type="protein sequence ID" value="CAB4333106.1"/>
    <property type="molecule type" value="Genomic_DNA"/>
</dbReference>
<name>A0A6J5YU80_9ZZZZ</name>
<accession>A0A6J5YU80</accession>
<reference evidence="1" key="1">
    <citation type="submission" date="2020-05" db="EMBL/GenBank/DDBJ databases">
        <authorList>
            <person name="Chiriac C."/>
            <person name="Salcher M."/>
            <person name="Ghai R."/>
            <person name="Kavagutti S V."/>
        </authorList>
    </citation>
    <scope>NUCLEOTIDE SEQUENCE</scope>
</reference>